<dbReference type="Proteomes" id="UP001597371">
    <property type="component" value="Unassembled WGS sequence"/>
</dbReference>
<dbReference type="RefSeq" id="WP_245195478.1">
    <property type="nucleotide sequence ID" value="NZ_CP072611.1"/>
</dbReference>
<proteinExistence type="predicted"/>
<dbReference type="PANTHER" id="PTHR11220:SF58">
    <property type="entry name" value="SOUL HEME-BINDING FAMILY PROTEIN"/>
    <property type="match status" value="1"/>
</dbReference>
<evidence type="ECO:0000313" key="1">
    <source>
        <dbReference type="EMBL" id="MFD2235994.1"/>
    </source>
</evidence>
<dbReference type="PANTHER" id="PTHR11220">
    <property type="entry name" value="HEME-BINDING PROTEIN-RELATED"/>
    <property type="match status" value="1"/>
</dbReference>
<dbReference type="EMBL" id="JBHUIJ010000002">
    <property type="protein sequence ID" value="MFD2235994.1"/>
    <property type="molecule type" value="Genomic_DNA"/>
</dbReference>
<dbReference type="Gene3D" id="3.20.80.10">
    <property type="entry name" value="Regulatory factor, effector binding domain"/>
    <property type="match status" value="1"/>
</dbReference>
<gene>
    <name evidence="1" type="ORF">ACFSKQ_00765</name>
</gene>
<dbReference type="InterPro" id="IPR006917">
    <property type="entry name" value="SOUL_heme-bd"/>
</dbReference>
<evidence type="ECO:0000313" key="2">
    <source>
        <dbReference type="Proteomes" id="UP001597371"/>
    </source>
</evidence>
<accession>A0ABW5CFG2</accession>
<sequence>MMFRDKPSAYERMTDALGDMGERIAELEAQLVERVNPRPSRLERLRRTVSHEIGRLPGLSHETPGYLPSFLSGLSLPTASEAQRSLKRAQRSLAEGAHEAREHLPTFSNWHWPELRAPRSVSFRRGREAQRGLDYFRARPELTTALVVGGAVLAVGATFYVTKKIAEHAEEPDYETVRKDGDVEIRDYDAMIIAETVKSGYHEKARRAGFETLYDFIRANNRSGKKIAMTTPVLQQLSEGEGRSKGWAVRFVMPKKYTKASLPTPVSDEVTIEEIPARRMAAVSFSGSFTASLASKKLMALYNYLADEGLKQKGDPIYAFYNPPWVPGFMRRNEILIEVER</sequence>
<dbReference type="InterPro" id="IPR011256">
    <property type="entry name" value="Reg_factor_effector_dom_sf"/>
</dbReference>
<protein>
    <submittedName>
        <fullName evidence="1">SOUL family heme-binding protein</fullName>
    </submittedName>
</protein>
<dbReference type="SUPFAM" id="SSF55136">
    <property type="entry name" value="Probable bacterial effector-binding domain"/>
    <property type="match status" value="1"/>
</dbReference>
<name>A0ABW5CFG2_9HYPH</name>
<keyword evidence="2" id="KW-1185">Reference proteome</keyword>
<comment type="caution">
    <text evidence="1">The sequence shown here is derived from an EMBL/GenBank/DDBJ whole genome shotgun (WGS) entry which is preliminary data.</text>
</comment>
<organism evidence="1 2">
    <name type="scientific">Aureimonas populi</name>
    <dbReference type="NCBI Taxonomy" id="1701758"/>
    <lineage>
        <taxon>Bacteria</taxon>
        <taxon>Pseudomonadati</taxon>
        <taxon>Pseudomonadota</taxon>
        <taxon>Alphaproteobacteria</taxon>
        <taxon>Hyphomicrobiales</taxon>
        <taxon>Aurantimonadaceae</taxon>
        <taxon>Aureimonas</taxon>
    </lineage>
</organism>
<reference evidence="2" key="1">
    <citation type="journal article" date="2019" name="Int. J. Syst. Evol. Microbiol.">
        <title>The Global Catalogue of Microorganisms (GCM) 10K type strain sequencing project: providing services to taxonomists for standard genome sequencing and annotation.</title>
        <authorList>
            <consortium name="The Broad Institute Genomics Platform"/>
            <consortium name="The Broad Institute Genome Sequencing Center for Infectious Disease"/>
            <person name="Wu L."/>
            <person name="Ma J."/>
        </authorList>
    </citation>
    <scope>NUCLEOTIDE SEQUENCE [LARGE SCALE GENOMIC DNA]</scope>
    <source>
        <strain evidence="2">ZS-35-S2</strain>
    </source>
</reference>
<dbReference type="Pfam" id="PF04832">
    <property type="entry name" value="SOUL"/>
    <property type="match status" value="1"/>
</dbReference>